<dbReference type="OrthoDB" id="9791637at2"/>
<evidence type="ECO:0000313" key="3">
    <source>
        <dbReference type="Proteomes" id="UP000198280"/>
    </source>
</evidence>
<organism evidence="2 3">
    <name type="scientific">Actinacidiphila glaucinigra</name>
    <dbReference type="NCBI Taxonomy" id="235986"/>
    <lineage>
        <taxon>Bacteria</taxon>
        <taxon>Bacillati</taxon>
        <taxon>Actinomycetota</taxon>
        <taxon>Actinomycetes</taxon>
        <taxon>Kitasatosporales</taxon>
        <taxon>Streptomycetaceae</taxon>
        <taxon>Actinacidiphila</taxon>
    </lineage>
</organism>
<accession>A0A239N1A8</accession>
<protein>
    <submittedName>
        <fullName evidence="2">Cupin domain-containing protein</fullName>
    </submittedName>
</protein>
<dbReference type="Pfam" id="PF07883">
    <property type="entry name" value="Cupin_2"/>
    <property type="match status" value="1"/>
</dbReference>
<dbReference type="InterPro" id="IPR013096">
    <property type="entry name" value="Cupin_2"/>
</dbReference>
<dbReference type="Proteomes" id="UP000198280">
    <property type="component" value="Unassembled WGS sequence"/>
</dbReference>
<name>A0A239N1A8_9ACTN</name>
<dbReference type="SUPFAM" id="SSF51182">
    <property type="entry name" value="RmlC-like cupins"/>
    <property type="match status" value="1"/>
</dbReference>
<feature type="domain" description="Cupin type-2" evidence="1">
    <location>
        <begin position="56"/>
        <end position="124"/>
    </location>
</feature>
<dbReference type="AlphaFoldDB" id="A0A239N1A8"/>
<evidence type="ECO:0000313" key="2">
    <source>
        <dbReference type="EMBL" id="SNT47968.1"/>
    </source>
</evidence>
<evidence type="ECO:0000259" key="1">
    <source>
        <dbReference type="Pfam" id="PF07883"/>
    </source>
</evidence>
<sequence>MTFSLAELDSHDPHWNRRGAIYVPSGKGPTVWAAGDVYTIKATGAQTNGGMGFIEATVPAGGGPVPHAHPEQEETFYILDGELEFLDGDHLFTAVAGDFVHIPRGVRHRFKNKASHAAKMIFIFTPPGLEQIFVDHALPARPGEAPPSVIDDDQIARFDIMAGLAKSIILPEPS</sequence>
<dbReference type="InterPro" id="IPR053146">
    <property type="entry name" value="QDO-like"/>
</dbReference>
<reference evidence="2 3" key="1">
    <citation type="submission" date="2017-06" db="EMBL/GenBank/DDBJ databases">
        <authorList>
            <person name="Kim H.J."/>
            <person name="Triplett B.A."/>
        </authorList>
    </citation>
    <scope>NUCLEOTIDE SEQUENCE [LARGE SCALE GENOMIC DNA]</scope>
    <source>
        <strain evidence="2 3">CGMCC 4.1858</strain>
    </source>
</reference>
<proteinExistence type="predicted"/>
<keyword evidence="3" id="KW-1185">Reference proteome</keyword>
<dbReference type="PANTHER" id="PTHR36440">
    <property type="entry name" value="PUTATIVE (AFU_ORTHOLOGUE AFUA_8G07350)-RELATED"/>
    <property type="match status" value="1"/>
</dbReference>
<dbReference type="PANTHER" id="PTHR36440:SF1">
    <property type="entry name" value="PUTATIVE (AFU_ORTHOLOGUE AFUA_8G07350)-RELATED"/>
    <property type="match status" value="1"/>
</dbReference>
<dbReference type="InterPro" id="IPR011051">
    <property type="entry name" value="RmlC_Cupin_sf"/>
</dbReference>
<dbReference type="EMBL" id="FZOF01000029">
    <property type="protein sequence ID" value="SNT47968.1"/>
    <property type="molecule type" value="Genomic_DNA"/>
</dbReference>
<dbReference type="InterPro" id="IPR014710">
    <property type="entry name" value="RmlC-like_jellyroll"/>
</dbReference>
<dbReference type="Gene3D" id="2.60.120.10">
    <property type="entry name" value="Jelly Rolls"/>
    <property type="match status" value="1"/>
</dbReference>
<gene>
    <name evidence="2" type="ORF">SAMN05216252_12963</name>
</gene>